<name>A0A8C5J7F4_JUNHY</name>
<dbReference type="AlphaFoldDB" id="A0A8C5J7F4"/>
<dbReference type="Ensembl" id="ENSJHYT00000018212.1">
    <property type="protein sequence ID" value="ENSJHYP00000015092.1"/>
    <property type="gene ID" value="ENSJHYG00000011634.1"/>
</dbReference>
<proteinExistence type="predicted"/>
<dbReference type="InterPro" id="IPR027901">
    <property type="entry name" value="CFAP90"/>
</dbReference>
<dbReference type="PANTHER" id="PTHR34444">
    <property type="entry name" value="LOC361192"/>
    <property type="match status" value="1"/>
</dbReference>
<keyword evidence="2" id="KW-1185">Reference proteome</keyword>
<reference evidence="1" key="1">
    <citation type="submission" date="2025-08" db="UniProtKB">
        <authorList>
            <consortium name="Ensembl"/>
        </authorList>
    </citation>
    <scope>IDENTIFICATION</scope>
</reference>
<evidence type="ECO:0000313" key="1">
    <source>
        <dbReference type="Ensembl" id="ENSJHYP00000015092.1"/>
    </source>
</evidence>
<accession>A0A8C5J7F4</accession>
<sequence length="138" mass="15427">MAASGTRLAQEALGNAPGRRRPALASFSAFSFVPPKREGPPELSYFNRPHKTGDFFTYDAAFGMPDDYDQYLPRCDRKHAKARGLKINEEEMARTVPVLTSSEYGKRIDKLLDPPTREHARVHSLHAAIYGEGSRLAH</sequence>
<dbReference type="OMA" id="RKNGIAC"/>
<organism evidence="1 2">
    <name type="scientific">Junco hyemalis</name>
    <name type="common">Dark-eyed junco</name>
    <dbReference type="NCBI Taxonomy" id="40217"/>
    <lineage>
        <taxon>Eukaryota</taxon>
        <taxon>Metazoa</taxon>
        <taxon>Chordata</taxon>
        <taxon>Craniata</taxon>
        <taxon>Vertebrata</taxon>
        <taxon>Euteleostomi</taxon>
        <taxon>Archelosauria</taxon>
        <taxon>Archosauria</taxon>
        <taxon>Dinosauria</taxon>
        <taxon>Saurischia</taxon>
        <taxon>Theropoda</taxon>
        <taxon>Coelurosauria</taxon>
        <taxon>Aves</taxon>
        <taxon>Neognathae</taxon>
        <taxon>Neoaves</taxon>
        <taxon>Telluraves</taxon>
        <taxon>Australaves</taxon>
        <taxon>Passeriformes</taxon>
        <taxon>Passerellidae</taxon>
        <taxon>Junco</taxon>
    </lineage>
</organism>
<evidence type="ECO:0000313" key="2">
    <source>
        <dbReference type="Proteomes" id="UP000694408"/>
    </source>
</evidence>
<dbReference type="Pfam" id="PF15074">
    <property type="entry name" value="CFAP90"/>
    <property type="match status" value="1"/>
</dbReference>
<dbReference type="Proteomes" id="UP000694408">
    <property type="component" value="Unplaced"/>
</dbReference>
<protein>
    <submittedName>
        <fullName evidence="1">Chromosome 5 open reading frame 49</fullName>
    </submittedName>
</protein>
<reference evidence="1" key="2">
    <citation type="submission" date="2025-09" db="UniProtKB">
        <authorList>
            <consortium name="Ensembl"/>
        </authorList>
    </citation>
    <scope>IDENTIFICATION</scope>
</reference>
<dbReference type="PANTHER" id="PTHR34444:SF1">
    <property type="entry name" value="CILIA- AND FLAGELLA-ASSOCIATED PROTEIN 90"/>
    <property type="match status" value="1"/>
</dbReference>